<feature type="domain" description="Peptidase M24 C-terminal" evidence="9">
    <location>
        <begin position="829"/>
        <end position="886"/>
    </location>
</feature>
<feature type="compositionally biased region" description="Polar residues" evidence="6">
    <location>
        <begin position="226"/>
        <end position="246"/>
    </location>
</feature>
<dbReference type="Proteomes" id="UP000308730">
    <property type="component" value="Unassembled WGS sequence"/>
</dbReference>
<keyword evidence="3" id="KW-0479">Metal-binding</keyword>
<evidence type="ECO:0000259" key="9">
    <source>
        <dbReference type="Pfam" id="PF16188"/>
    </source>
</evidence>
<dbReference type="InterPro" id="IPR036005">
    <property type="entry name" value="Creatinase/aminopeptidase-like"/>
</dbReference>
<dbReference type="CDD" id="cd01085">
    <property type="entry name" value="APP"/>
    <property type="match status" value="1"/>
</dbReference>
<dbReference type="InterPro" id="IPR000994">
    <property type="entry name" value="Pept_M24"/>
</dbReference>
<dbReference type="InterPro" id="IPR032416">
    <property type="entry name" value="Peptidase_M24_C"/>
</dbReference>
<dbReference type="Gene3D" id="3.40.350.10">
    <property type="entry name" value="Creatinase/prolidase N-terminal domain"/>
    <property type="match status" value="2"/>
</dbReference>
<dbReference type="PANTHER" id="PTHR43763:SF17">
    <property type="entry name" value="AMINOPEPTIDASE P, CYTOPLASMIC-RELATED"/>
    <property type="match status" value="1"/>
</dbReference>
<comment type="cofactor">
    <cofactor evidence="1">
        <name>Mn(2+)</name>
        <dbReference type="ChEBI" id="CHEBI:29035"/>
    </cofactor>
</comment>
<feature type="domain" description="Peptidase M24" evidence="7">
    <location>
        <begin position="604"/>
        <end position="816"/>
    </location>
</feature>
<evidence type="ECO:0000313" key="10">
    <source>
        <dbReference type="EMBL" id="THH27766.1"/>
    </source>
</evidence>
<dbReference type="SUPFAM" id="SSF55920">
    <property type="entry name" value="Creatinase/aminopeptidase"/>
    <property type="match status" value="1"/>
</dbReference>
<feature type="compositionally biased region" description="Polar residues" evidence="6">
    <location>
        <begin position="172"/>
        <end position="206"/>
    </location>
</feature>
<gene>
    <name evidence="10" type="ORF">EUX98_g6417</name>
</gene>
<dbReference type="Pfam" id="PF16189">
    <property type="entry name" value="Creatinase_N_2"/>
    <property type="match status" value="1"/>
</dbReference>
<dbReference type="FunFam" id="3.90.230.10:FF:000007">
    <property type="entry name" value="Xaa-Pro aminopeptidase P"/>
    <property type="match status" value="1"/>
</dbReference>
<evidence type="ECO:0008006" key="12">
    <source>
        <dbReference type="Google" id="ProtNLM"/>
    </source>
</evidence>
<dbReference type="GO" id="GO:0046872">
    <property type="term" value="F:metal ion binding"/>
    <property type="evidence" value="ECO:0007669"/>
    <property type="project" value="UniProtKB-KW"/>
</dbReference>
<dbReference type="FunFam" id="3.40.350.10:FF:000003">
    <property type="entry name" value="Xaa-pro aminopeptidase P"/>
    <property type="match status" value="1"/>
</dbReference>
<evidence type="ECO:0000259" key="7">
    <source>
        <dbReference type="Pfam" id="PF00557"/>
    </source>
</evidence>
<accession>A0A4S4MP13</accession>
<evidence type="ECO:0000256" key="1">
    <source>
        <dbReference type="ARBA" id="ARBA00001936"/>
    </source>
</evidence>
<feature type="compositionally biased region" description="Gly residues" evidence="6">
    <location>
        <begin position="142"/>
        <end position="156"/>
    </location>
</feature>
<comment type="caution">
    <text evidence="10">The sequence shown here is derived from an EMBL/GenBank/DDBJ whole genome shotgun (WGS) entry which is preliminary data.</text>
</comment>
<feature type="region of interest" description="Disordered" evidence="6">
    <location>
        <begin position="68"/>
        <end position="262"/>
    </location>
</feature>
<feature type="compositionally biased region" description="Basic and acidic residues" evidence="6">
    <location>
        <begin position="115"/>
        <end position="141"/>
    </location>
</feature>
<dbReference type="InterPro" id="IPR000587">
    <property type="entry name" value="Creatinase_N"/>
</dbReference>
<dbReference type="InterPro" id="IPR033740">
    <property type="entry name" value="Pept_M24B"/>
</dbReference>
<evidence type="ECO:0000256" key="3">
    <source>
        <dbReference type="ARBA" id="ARBA00022723"/>
    </source>
</evidence>
<feature type="compositionally biased region" description="Basic and acidic residues" evidence="6">
    <location>
        <begin position="157"/>
        <end position="171"/>
    </location>
</feature>
<dbReference type="PANTHER" id="PTHR43763">
    <property type="entry name" value="XAA-PRO AMINOPEPTIDASE 1"/>
    <property type="match status" value="1"/>
</dbReference>
<dbReference type="Gene3D" id="3.90.230.10">
    <property type="entry name" value="Creatinase/methionine aminopeptidase superfamily"/>
    <property type="match status" value="1"/>
</dbReference>
<proteinExistence type="inferred from homology"/>
<organism evidence="10 11">
    <name type="scientific">Antrodiella citrinella</name>
    <dbReference type="NCBI Taxonomy" id="2447956"/>
    <lineage>
        <taxon>Eukaryota</taxon>
        <taxon>Fungi</taxon>
        <taxon>Dikarya</taxon>
        <taxon>Basidiomycota</taxon>
        <taxon>Agaricomycotina</taxon>
        <taxon>Agaricomycetes</taxon>
        <taxon>Polyporales</taxon>
        <taxon>Steccherinaceae</taxon>
        <taxon>Antrodiella</taxon>
    </lineage>
</organism>
<dbReference type="AlphaFoldDB" id="A0A4S4MP13"/>
<keyword evidence="5" id="KW-0464">Manganese</keyword>
<dbReference type="Pfam" id="PF00557">
    <property type="entry name" value="Peptidase_M24"/>
    <property type="match status" value="1"/>
</dbReference>
<evidence type="ECO:0000259" key="8">
    <source>
        <dbReference type="Pfam" id="PF01321"/>
    </source>
</evidence>
<evidence type="ECO:0000256" key="4">
    <source>
        <dbReference type="ARBA" id="ARBA00022801"/>
    </source>
</evidence>
<dbReference type="OrthoDB" id="9995434at2759"/>
<dbReference type="Pfam" id="PF16188">
    <property type="entry name" value="Peptidase_M24_C"/>
    <property type="match status" value="1"/>
</dbReference>
<comment type="similarity">
    <text evidence="2">Belongs to the peptidase M24B family.</text>
</comment>
<evidence type="ECO:0000256" key="2">
    <source>
        <dbReference type="ARBA" id="ARBA00008766"/>
    </source>
</evidence>
<evidence type="ECO:0000256" key="5">
    <source>
        <dbReference type="ARBA" id="ARBA00023211"/>
    </source>
</evidence>
<keyword evidence="11" id="KW-1185">Reference proteome</keyword>
<dbReference type="InterPro" id="IPR050422">
    <property type="entry name" value="X-Pro_aminopeptidase_P"/>
</dbReference>
<dbReference type="Pfam" id="PF01321">
    <property type="entry name" value="Creatinase_N"/>
    <property type="match status" value="1"/>
</dbReference>
<evidence type="ECO:0000313" key="11">
    <source>
        <dbReference type="Proteomes" id="UP000308730"/>
    </source>
</evidence>
<dbReference type="SUPFAM" id="SSF53092">
    <property type="entry name" value="Creatinase/prolidase N-terminal domain"/>
    <property type="match status" value="1"/>
</dbReference>
<dbReference type="GO" id="GO:0005737">
    <property type="term" value="C:cytoplasm"/>
    <property type="evidence" value="ECO:0007669"/>
    <property type="project" value="UniProtKB-ARBA"/>
</dbReference>
<reference evidence="10 11" key="1">
    <citation type="submission" date="2019-02" db="EMBL/GenBank/DDBJ databases">
        <title>Genome sequencing of the rare red list fungi Antrodiella citrinella (Flaviporus citrinellus).</title>
        <authorList>
            <person name="Buettner E."/>
            <person name="Kellner H."/>
        </authorList>
    </citation>
    <scope>NUCLEOTIDE SEQUENCE [LARGE SCALE GENOMIC DNA]</scope>
    <source>
        <strain evidence="10 11">DSM 108506</strain>
    </source>
</reference>
<dbReference type="InterPro" id="IPR029149">
    <property type="entry name" value="Creatin/AminoP/Spt16_N"/>
</dbReference>
<sequence length="906" mass="101801">MLICGLPTPEQRGEASVSFFPRIFICDTHHHHGSSSSPAPAAPPSLCFPGFSKKKPKRLAYPDRAYSESYNSERSSINRLERSGSYSPTATLTSKAEKLSFSTDSESWPDQTVNEAREVPVLRRSATTREKSIPKTPDEKSPGGGSKKWGGYGWGLGKKEKEKEKERERDMTQNLSRQTTSTRPPNYQSPQRSNSHRTQTSESINYINPLPPHMRSGMRSGDHSRSNTFRSQNSKNSNETAASSSRRLPRPQLYPSESSSTLVGSAYERKVNDVDSFKGRPDTSERLEALRELMLKDTLDYYIIPSEDAHGSEYVGVNDKRREWISAFTGSAGVAVVSKTSAYLITDSRYWVQAEQELDGHWNLIRAGDHDGPRDWIDWLVDRVKDARLGIDARMIAHDKATGLNSSLQTKGSKLIYPPQNLVDLIWRDKPARSKAPIFRHSTKYAGVSADKKLAKVKRWISEQSPSVPSYSKSEPKPSQKQVATLLSNLSSIAYLLNLRGDDIPFNPVFHAYLYISADKTILFIEPAKVTDEIDAYLQSLSVERKDYNDLWSFLRRKEWGEGKIILSPSTSYAISLMLTSFRYTILPSYVDEMKSIKNEVELEGMRNAYLKDGAAWVRWQAWLENKMSTGYDITEYEAAWRLTEFRREQEGYRGLAYSNISGSGPNAALPHYTPRKGSARAIDRDTPYLNDSGGQYVDGTCDTTRTIHFGRPTNEQCEAFTRVLQGHIAIDSALFPEGTSGKSLDVLARKALWKDGLNYMHGTGHGFGAYLNVHEGPQGFSSDVPLAPGHVLTNEPGFYAEGKFGIRLESALAVHRVQTKGNFNGDIWLGFERLTCVPIQTKMVKDSMLSKDEKQWLKEHNKLCYERLEPLIRGDKRALKWLKREGDRGIGLAPALAGGVSIDWD</sequence>
<name>A0A4S4MP13_9APHY</name>
<dbReference type="EMBL" id="SGPM01000226">
    <property type="protein sequence ID" value="THH27766.1"/>
    <property type="molecule type" value="Genomic_DNA"/>
</dbReference>
<evidence type="ECO:0000256" key="6">
    <source>
        <dbReference type="SAM" id="MobiDB-lite"/>
    </source>
</evidence>
<feature type="domain" description="Creatinase N-terminal" evidence="8">
    <location>
        <begin position="286"/>
        <end position="409"/>
    </location>
</feature>
<protein>
    <recommendedName>
        <fullName evidence="12">Aminopeptidase P N-terminal domain-containing protein</fullName>
    </recommendedName>
</protein>
<keyword evidence="4" id="KW-0378">Hydrolase</keyword>
<feature type="compositionally biased region" description="Polar residues" evidence="6">
    <location>
        <begin position="68"/>
        <end position="114"/>
    </location>
</feature>
<dbReference type="GO" id="GO:0070006">
    <property type="term" value="F:metalloaminopeptidase activity"/>
    <property type="evidence" value="ECO:0007669"/>
    <property type="project" value="InterPro"/>
</dbReference>